<dbReference type="Pfam" id="PF07883">
    <property type="entry name" value="Cupin_2"/>
    <property type="match status" value="1"/>
</dbReference>
<organism evidence="2 3">
    <name type="scientific">Flavobacterium rhizosphaerae</name>
    <dbReference type="NCBI Taxonomy" id="3163298"/>
    <lineage>
        <taxon>Bacteria</taxon>
        <taxon>Pseudomonadati</taxon>
        <taxon>Bacteroidota</taxon>
        <taxon>Flavobacteriia</taxon>
        <taxon>Flavobacteriales</taxon>
        <taxon>Flavobacteriaceae</taxon>
        <taxon>Flavobacterium</taxon>
    </lineage>
</organism>
<keyword evidence="3" id="KW-1185">Reference proteome</keyword>
<sequence length="184" mass="21080">MPDDIVIYHNPINGEYTKVLQSAAATCNAYSLFEVSLKPGGGNPMHFHKTFSEEFFAVKGILGIQKGKVMLHLKPGENTIAYPLEKHRFFNNTNEEIIFRVKLSPGQPDFENFLKTLFGLVQQKRTFTANQFPKNIFHIAILYHWGDTHPVNPLILFFSPLAGFIYRIAVTLGIEKRLIEKYCY</sequence>
<dbReference type="InterPro" id="IPR014710">
    <property type="entry name" value="RmlC-like_jellyroll"/>
</dbReference>
<proteinExistence type="predicted"/>
<evidence type="ECO:0000259" key="1">
    <source>
        <dbReference type="Pfam" id="PF07883"/>
    </source>
</evidence>
<protein>
    <submittedName>
        <fullName evidence="2">Cupin domain-containing protein</fullName>
    </submittedName>
</protein>
<reference evidence="2 3" key="1">
    <citation type="submission" date="2024-06" db="EMBL/GenBank/DDBJ databases">
        <authorList>
            <person name="Kaempfer P."/>
            <person name="Viver T."/>
        </authorList>
    </citation>
    <scope>NUCLEOTIDE SEQUENCE [LARGE SCALE GENOMIC DNA]</scope>
    <source>
        <strain evidence="2 3">ST-119</strain>
    </source>
</reference>
<evidence type="ECO:0000313" key="2">
    <source>
        <dbReference type="EMBL" id="MFL9845750.1"/>
    </source>
</evidence>
<dbReference type="RefSeq" id="WP_408086032.1">
    <property type="nucleotide sequence ID" value="NZ_JBELPZ010000021.1"/>
</dbReference>
<dbReference type="Gene3D" id="2.60.120.10">
    <property type="entry name" value="Jelly Rolls"/>
    <property type="match status" value="1"/>
</dbReference>
<feature type="domain" description="Cupin type-2" evidence="1">
    <location>
        <begin position="34"/>
        <end position="97"/>
    </location>
</feature>
<dbReference type="SUPFAM" id="SSF51182">
    <property type="entry name" value="RmlC-like cupins"/>
    <property type="match status" value="1"/>
</dbReference>
<dbReference type="InterPro" id="IPR011051">
    <property type="entry name" value="RmlC_Cupin_sf"/>
</dbReference>
<comment type="caution">
    <text evidence="2">The sequence shown here is derived from an EMBL/GenBank/DDBJ whole genome shotgun (WGS) entry which is preliminary data.</text>
</comment>
<gene>
    <name evidence="2" type="ORF">ABS766_15125</name>
</gene>
<dbReference type="EMBL" id="JBELPZ010000021">
    <property type="protein sequence ID" value="MFL9845750.1"/>
    <property type="molecule type" value="Genomic_DNA"/>
</dbReference>
<accession>A0ABW8Z2F1</accession>
<dbReference type="InterPro" id="IPR013096">
    <property type="entry name" value="Cupin_2"/>
</dbReference>
<name>A0ABW8Z2F1_9FLAO</name>
<evidence type="ECO:0000313" key="3">
    <source>
        <dbReference type="Proteomes" id="UP001629156"/>
    </source>
</evidence>
<dbReference type="Proteomes" id="UP001629156">
    <property type="component" value="Unassembled WGS sequence"/>
</dbReference>